<comment type="caution">
    <text evidence="2">The sequence shown here is derived from an EMBL/GenBank/DDBJ whole genome shotgun (WGS) entry which is preliminary data.</text>
</comment>
<dbReference type="RefSeq" id="WP_390315671.1">
    <property type="nucleotide sequence ID" value="NZ_JBHSPB010000005.1"/>
</dbReference>
<reference evidence="3" key="1">
    <citation type="journal article" date="2019" name="Int. J. Syst. Evol. Microbiol.">
        <title>The Global Catalogue of Microorganisms (GCM) 10K type strain sequencing project: providing services to taxonomists for standard genome sequencing and annotation.</title>
        <authorList>
            <consortium name="The Broad Institute Genomics Platform"/>
            <consortium name="The Broad Institute Genome Sequencing Center for Infectious Disease"/>
            <person name="Wu L."/>
            <person name="Ma J."/>
        </authorList>
    </citation>
    <scope>NUCLEOTIDE SEQUENCE [LARGE SCALE GENOMIC DNA]</scope>
    <source>
        <strain evidence="3">CGMCC 4.7304</strain>
    </source>
</reference>
<dbReference type="Pfam" id="PF17765">
    <property type="entry name" value="MLTR_LBD"/>
    <property type="match status" value="1"/>
</dbReference>
<dbReference type="EMBL" id="JBHSPB010000005">
    <property type="protein sequence ID" value="MFC5720523.1"/>
    <property type="molecule type" value="Genomic_DNA"/>
</dbReference>
<evidence type="ECO:0000313" key="3">
    <source>
        <dbReference type="Proteomes" id="UP001596083"/>
    </source>
</evidence>
<dbReference type="PANTHER" id="PTHR35010:SF2">
    <property type="entry name" value="BLL4672 PROTEIN"/>
    <property type="match status" value="1"/>
</dbReference>
<organism evidence="2 3">
    <name type="scientific">Streptomyces gamaensis</name>
    <dbReference type="NCBI Taxonomy" id="1763542"/>
    <lineage>
        <taxon>Bacteria</taxon>
        <taxon>Bacillati</taxon>
        <taxon>Actinomycetota</taxon>
        <taxon>Actinomycetes</taxon>
        <taxon>Kitasatosporales</taxon>
        <taxon>Streptomycetaceae</taxon>
        <taxon>Streptomyces</taxon>
    </lineage>
</organism>
<name>A0ABW0YY09_9ACTN</name>
<dbReference type="Proteomes" id="UP001596083">
    <property type="component" value="Unassembled WGS sequence"/>
</dbReference>
<dbReference type="PANTHER" id="PTHR35010">
    <property type="entry name" value="BLL4672 PROTEIN-RELATED"/>
    <property type="match status" value="1"/>
</dbReference>
<evidence type="ECO:0000259" key="1">
    <source>
        <dbReference type="PROSITE" id="PS50943"/>
    </source>
</evidence>
<dbReference type="Pfam" id="PF13560">
    <property type="entry name" value="HTH_31"/>
    <property type="match status" value="1"/>
</dbReference>
<dbReference type="SMART" id="SM00530">
    <property type="entry name" value="HTH_XRE"/>
    <property type="match status" value="1"/>
</dbReference>
<dbReference type="CDD" id="cd00093">
    <property type="entry name" value="HTH_XRE"/>
    <property type="match status" value="1"/>
</dbReference>
<accession>A0ABW0YY09</accession>
<dbReference type="SUPFAM" id="SSF47413">
    <property type="entry name" value="lambda repressor-like DNA-binding domains"/>
    <property type="match status" value="1"/>
</dbReference>
<keyword evidence="3" id="KW-1185">Reference proteome</keyword>
<dbReference type="InterPro" id="IPR001387">
    <property type="entry name" value="Cro/C1-type_HTH"/>
</dbReference>
<dbReference type="Gene3D" id="3.30.450.180">
    <property type="match status" value="1"/>
</dbReference>
<proteinExistence type="predicted"/>
<dbReference type="InterPro" id="IPR041413">
    <property type="entry name" value="MLTR_LBD"/>
</dbReference>
<dbReference type="Gene3D" id="1.10.260.40">
    <property type="entry name" value="lambda repressor-like DNA-binding domains"/>
    <property type="match status" value="1"/>
</dbReference>
<sequence length="277" mass="31363">MTDIPERPSRDGESVSRLLRAWRERVDRRRIPELRMRGHRVSARLSQADVARLTGVSEGWYRALETGADREFSDAFLLRVAAALRLSETETLTLFLGVSGRRPPVDRSDRFERDRAVVVDPGTAALLEHQAPHPAYLSDAAWNIVVPNTPMTEWFPFTLGPRPNLMRWALTAPEAREQIADWTDACARIFLPMLRVASHRAPRNTEIRAIVQDVLTAEDGICRRIWADQHDVVDHPGGHRLRLRLPCHGGAEMLVTSHVLVPAHHPDLRFVVVTTVE</sequence>
<dbReference type="PROSITE" id="PS50943">
    <property type="entry name" value="HTH_CROC1"/>
    <property type="match status" value="1"/>
</dbReference>
<protein>
    <submittedName>
        <fullName evidence="2">Helix-turn-helix transcriptional regulator</fullName>
    </submittedName>
</protein>
<dbReference type="InterPro" id="IPR010982">
    <property type="entry name" value="Lambda_DNA-bd_dom_sf"/>
</dbReference>
<gene>
    <name evidence="2" type="ORF">ACFP1Z_10155</name>
</gene>
<evidence type="ECO:0000313" key="2">
    <source>
        <dbReference type="EMBL" id="MFC5720523.1"/>
    </source>
</evidence>
<feature type="domain" description="HTH cro/C1-type" evidence="1">
    <location>
        <begin position="36"/>
        <end position="92"/>
    </location>
</feature>